<dbReference type="GO" id="GO:0004674">
    <property type="term" value="F:protein serine/threonine kinase activity"/>
    <property type="evidence" value="ECO:0007669"/>
    <property type="project" value="TreeGrafter"/>
</dbReference>
<proteinExistence type="predicted"/>
<evidence type="ECO:0000256" key="1">
    <source>
        <dbReference type="SAM" id="MobiDB-lite"/>
    </source>
</evidence>
<dbReference type="SMART" id="SM00220">
    <property type="entry name" value="S_TKc"/>
    <property type="match status" value="1"/>
</dbReference>
<dbReference type="GO" id="GO:0005524">
    <property type="term" value="F:ATP binding"/>
    <property type="evidence" value="ECO:0007669"/>
    <property type="project" value="InterPro"/>
</dbReference>
<feature type="region of interest" description="Disordered" evidence="1">
    <location>
        <begin position="512"/>
        <end position="541"/>
    </location>
</feature>
<feature type="domain" description="Protein kinase" evidence="2">
    <location>
        <begin position="30"/>
        <end position="301"/>
    </location>
</feature>
<accession>A0A0C3QI53</accession>
<evidence type="ECO:0000259" key="2">
    <source>
        <dbReference type="PROSITE" id="PS50011"/>
    </source>
</evidence>
<dbReference type="Proteomes" id="UP000054248">
    <property type="component" value="Unassembled WGS sequence"/>
</dbReference>
<dbReference type="InterPro" id="IPR051681">
    <property type="entry name" value="Ser/Thr_Kinases-Pseudokinases"/>
</dbReference>
<name>A0A0C3QI53_9AGAM</name>
<dbReference type="InterPro" id="IPR008271">
    <property type="entry name" value="Ser/Thr_kinase_AS"/>
</dbReference>
<dbReference type="PANTHER" id="PTHR44329">
    <property type="entry name" value="SERINE/THREONINE-PROTEIN KINASE TNNI3K-RELATED"/>
    <property type="match status" value="1"/>
</dbReference>
<dbReference type="SUPFAM" id="SSF56112">
    <property type="entry name" value="Protein kinase-like (PK-like)"/>
    <property type="match status" value="1"/>
</dbReference>
<gene>
    <name evidence="3" type="ORF">M407DRAFT_19409</name>
</gene>
<keyword evidence="4" id="KW-1185">Reference proteome</keyword>
<protein>
    <recommendedName>
        <fullName evidence="2">Protein kinase domain-containing protein</fullName>
    </recommendedName>
</protein>
<dbReference type="EMBL" id="KN822961">
    <property type="protein sequence ID" value="KIO31675.1"/>
    <property type="molecule type" value="Genomic_DNA"/>
</dbReference>
<dbReference type="OrthoDB" id="1668230at2759"/>
<dbReference type="InterPro" id="IPR011009">
    <property type="entry name" value="Kinase-like_dom_sf"/>
</dbReference>
<dbReference type="Gene3D" id="1.10.510.10">
    <property type="entry name" value="Transferase(Phosphotransferase) domain 1"/>
    <property type="match status" value="1"/>
</dbReference>
<organism evidence="3 4">
    <name type="scientific">Tulasnella calospora MUT 4182</name>
    <dbReference type="NCBI Taxonomy" id="1051891"/>
    <lineage>
        <taxon>Eukaryota</taxon>
        <taxon>Fungi</taxon>
        <taxon>Dikarya</taxon>
        <taxon>Basidiomycota</taxon>
        <taxon>Agaricomycotina</taxon>
        <taxon>Agaricomycetes</taxon>
        <taxon>Cantharellales</taxon>
        <taxon>Tulasnellaceae</taxon>
        <taxon>Tulasnella</taxon>
    </lineage>
</organism>
<dbReference type="PROSITE" id="PS00108">
    <property type="entry name" value="PROTEIN_KINASE_ST"/>
    <property type="match status" value="1"/>
</dbReference>
<sequence length="541" mass="60723">MKSGELNFDALEICLDNVRHLTIDVARMKPELKYGEKRGGYGDVKVYTLGCGTSAKLVAAKTIRFKDRDNEPERLAFSLVRELAIWAKLQHPHILPLLGYHLGNDYENAILISEYMPNGDLKDYIEKENPAWMKRLALMIDATKGLRYLHNLNPPVCHADLKMRNILVTGGRRAVLADFGLSVALNDHPTGLSTTTGLRGTLRYYSPELVKEPSPRHSLASDIWALGCVLLEALTDIVPHAELKFEHSIILKLVEDKLPADVEGLPIPTPEVKELLTKCWSISPAERPSALQCLCYMRPAMRFRPSDSAEVEEFELLDFSPNAIYPGSPKRPRQKVATVTLRLPVGTCIVPSPQTTRTPQSPPSAKPRTGFEIAINKHIANPVLDIQTTVNRPERGGVENVVAANKAVEIKRTSRIVFQPGPSLPVARTEERENTCEKGQHQDQHDDAQGWNWAWGWFPMLAHPSKLGARIRNADPTVWNRNPRERDSGVAFAAYKFPPQLCQGDNLLLDRHNGAPSRHRKRLFNEVTEVPEEPGRKRPRL</sequence>
<dbReference type="Pfam" id="PF00069">
    <property type="entry name" value="Pkinase"/>
    <property type="match status" value="1"/>
</dbReference>
<dbReference type="PANTHER" id="PTHR44329:SF214">
    <property type="entry name" value="PROTEIN KINASE DOMAIN-CONTAINING PROTEIN"/>
    <property type="match status" value="1"/>
</dbReference>
<dbReference type="AlphaFoldDB" id="A0A0C3QI53"/>
<dbReference type="InterPro" id="IPR000719">
    <property type="entry name" value="Prot_kinase_dom"/>
</dbReference>
<dbReference type="HOGENOM" id="CLU_503617_0_0_1"/>
<evidence type="ECO:0000313" key="4">
    <source>
        <dbReference type="Proteomes" id="UP000054248"/>
    </source>
</evidence>
<reference evidence="4" key="2">
    <citation type="submission" date="2015-01" db="EMBL/GenBank/DDBJ databases">
        <title>Evolutionary Origins and Diversification of the Mycorrhizal Mutualists.</title>
        <authorList>
            <consortium name="DOE Joint Genome Institute"/>
            <consortium name="Mycorrhizal Genomics Consortium"/>
            <person name="Kohler A."/>
            <person name="Kuo A."/>
            <person name="Nagy L.G."/>
            <person name="Floudas D."/>
            <person name="Copeland A."/>
            <person name="Barry K.W."/>
            <person name="Cichocki N."/>
            <person name="Veneault-Fourrey C."/>
            <person name="LaButti K."/>
            <person name="Lindquist E.A."/>
            <person name="Lipzen A."/>
            <person name="Lundell T."/>
            <person name="Morin E."/>
            <person name="Murat C."/>
            <person name="Riley R."/>
            <person name="Ohm R."/>
            <person name="Sun H."/>
            <person name="Tunlid A."/>
            <person name="Henrissat B."/>
            <person name="Grigoriev I.V."/>
            <person name="Hibbett D.S."/>
            <person name="Martin F."/>
        </authorList>
    </citation>
    <scope>NUCLEOTIDE SEQUENCE [LARGE SCALE GENOMIC DNA]</scope>
    <source>
        <strain evidence="4">MUT 4182</strain>
    </source>
</reference>
<dbReference type="PRINTS" id="PR00109">
    <property type="entry name" value="TYRKINASE"/>
</dbReference>
<reference evidence="3 4" key="1">
    <citation type="submission" date="2014-04" db="EMBL/GenBank/DDBJ databases">
        <authorList>
            <consortium name="DOE Joint Genome Institute"/>
            <person name="Kuo A."/>
            <person name="Girlanda M."/>
            <person name="Perotto S."/>
            <person name="Kohler A."/>
            <person name="Nagy L.G."/>
            <person name="Floudas D."/>
            <person name="Copeland A."/>
            <person name="Barry K.W."/>
            <person name="Cichocki N."/>
            <person name="Veneault-Fourrey C."/>
            <person name="LaButti K."/>
            <person name="Lindquist E.A."/>
            <person name="Lipzen A."/>
            <person name="Lundell T."/>
            <person name="Morin E."/>
            <person name="Murat C."/>
            <person name="Sun H."/>
            <person name="Tunlid A."/>
            <person name="Henrissat B."/>
            <person name="Grigoriev I.V."/>
            <person name="Hibbett D.S."/>
            <person name="Martin F."/>
            <person name="Nordberg H.P."/>
            <person name="Cantor M.N."/>
            <person name="Hua S.X."/>
        </authorList>
    </citation>
    <scope>NUCLEOTIDE SEQUENCE [LARGE SCALE GENOMIC DNA]</scope>
    <source>
        <strain evidence="3 4">MUT 4182</strain>
    </source>
</reference>
<dbReference type="STRING" id="1051891.A0A0C3QI53"/>
<dbReference type="InterPro" id="IPR001245">
    <property type="entry name" value="Ser-Thr/Tyr_kinase_cat_dom"/>
</dbReference>
<evidence type="ECO:0000313" key="3">
    <source>
        <dbReference type="EMBL" id="KIO31675.1"/>
    </source>
</evidence>
<dbReference type="PROSITE" id="PS50011">
    <property type="entry name" value="PROTEIN_KINASE_DOM"/>
    <property type="match status" value="1"/>
</dbReference>